<dbReference type="Proteomes" id="UP001310022">
    <property type="component" value="Unassembled WGS sequence"/>
</dbReference>
<comment type="pathway">
    <text evidence="2">Amino-acid biosynthesis; L-arginine biosynthesis.</text>
</comment>
<proteinExistence type="inferred from homology"/>
<keyword evidence="2" id="KW-0055">Arginine biosynthesis</keyword>
<feature type="domain" description="Aspartate/ornithine carbamoyltransferase Asp/Orn-binding" evidence="3">
    <location>
        <begin position="187"/>
        <end position="305"/>
    </location>
</feature>
<dbReference type="SUPFAM" id="SSF53671">
    <property type="entry name" value="Aspartate/ornithine carbamoyltransferase"/>
    <property type="match status" value="1"/>
</dbReference>
<dbReference type="PANTHER" id="PTHR45753">
    <property type="entry name" value="ORNITHINE CARBAMOYLTRANSFERASE, MITOCHONDRIAL"/>
    <property type="match status" value="1"/>
</dbReference>
<dbReference type="InterPro" id="IPR006132">
    <property type="entry name" value="Asp/Orn_carbamoyltranf_P-bd"/>
</dbReference>
<dbReference type="GO" id="GO:0042450">
    <property type="term" value="P:L-arginine biosynthetic process via ornithine"/>
    <property type="evidence" value="ECO:0007669"/>
    <property type="project" value="TreeGrafter"/>
</dbReference>
<keyword evidence="6" id="KW-1185">Reference proteome</keyword>
<gene>
    <name evidence="2 5" type="primary">argF'</name>
    <name evidence="5" type="ORF">PEDI_44340</name>
</gene>
<dbReference type="InterPro" id="IPR006130">
    <property type="entry name" value="Asp/Orn_carbamoylTrfase"/>
</dbReference>
<comment type="caution">
    <text evidence="5">The sequence shown here is derived from an EMBL/GenBank/DDBJ whole genome shotgun (WGS) entry which is preliminary data.</text>
</comment>
<comment type="catalytic activity">
    <reaction evidence="2">
        <text>N(2)-succinyl-L-ornithine + carbamoyl phosphate = N(2)-succinyl-L-citrulline + phosphate + H(+)</text>
        <dbReference type="Rhea" id="RHEA:25884"/>
        <dbReference type="ChEBI" id="CHEBI:15378"/>
        <dbReference type="ChEBI" id="CHEBI:43474"/>
        <dbReference type="ChEBI" id="CHEBI:58228"/>
        <dbReference type="ChEBI" id="CHEBI:58514"/>
        <dbReference type="ChEBI" id="CHEBI:58862"/>
        <dbReference type="EC" id="2.1.3.11"/>
    </reaction>
</comment>
<dbReference type="HAMAP" id="MF_02235">
    <property type="entry name" value="SOTCase"/>
    <property type="match status" value="1"/>
</dbReference>
<protein>
    <recommendedName>
        <fullName evidence="2">N-succinylornithine carbamoyltransferase</fullName>
        <ecNumber evidence="2">2.1.3.11</ecNumber>
    </recommendedName>
    <alternativeName>
        <fullName evidence="2">N-succinyl-L-ornithine transcarbamylase</fullName>
        <shortName evidence="2">SOTCase</shortName>
    </alternativeName>
</protein>
<feature type="binding site" description="in other chain" evidence="2">
    <location>
        <begin position="150"/>
        <end position="153"/>
    </location>
    <ligand>
        <name>carbamoyl phosphate</name>
        <dbReference type="ChEBI" id="CHEBI:58228"/>
        <note>ligand shared between two neighboring subunits</note>
    </ligand>
</feature>
<feature type="binding site" evidence="2">
    <location>
        <position position="279"/>
    </location>
    <ligand>
        <name>N(2)-succinyl-L-ornithine</name>
        <dbReference type="ChEBI" id="CHEBI:58514"/>
    </ligand>
</feature>
<dbReference type="NCBIfam" id="NF003384">
    <property type="entry name" value="PRK04523.1"/>
    <property type="match status" value="1"/>
</dbReference>
<dbReference type="GO" id="GO:0004585">
    <property type="term" value="F:ornithine carbamoyltransferase activity"/>
    <property type="evidence" value="ECO:0007669"/>
    <property type="project" value="InterPro"/>
</dbReference>
<dbReference type="GO" id="GO:0016597">
    <property type="term" value="F:amino acid binding"/>
    <property type="evidence" value="ECO:0007669"/>
    <property type="project" value="InterPro"/>
</dbReference>
<feature type="binding site" description="in other chain" evidence="2">
    <location>
        <position position="113"/>
    </location>
    <ligand>
        <name>carbamoyl phosphate</name>
        <dbReference type="ChEBI" id="CHEBI:58228"/>
        <note>ligand shared between two neighboring subunits</note>
    </ligand>
</feature>
<dbReference type="InterPro" id="IPR036901">
    <property type="entry name" value="Asp/Orn_carbamoylTrfase_sf"/>
</dbReference>
<dbReference type="Pfam" id="PF00185">
    <property type="entry name" value="OTCace"/>
    <property type="match status" value="1"/>
</dbReference>
<feature type="binding site" evidence="2">
    <location>
        <position position="78"/>
    </location>
    <ligand>
        <name>carbamoyl phosphate</name>
        <dbReference type="ChEBI" id="CHEBI:58228"/>
        <note>ligand shared between two neighboring subunits</note>
    </ligand>
</feature>
<feature type="binding site" description="in other chain" evidence="2">
    <location>
        <position position="301"/>
    </location>
    <ligand>
        <name>carbamoyl phosphate</name>
        <dbReference type="ChEBI" id="CHEBI:58228"/>
        <note>ligand shared between two neighboring subunits</note>
    </ligand>
</feature>
<feature type="binding site" evidence="2">
    <location>
        <position position="179"/>
    </location>
    <ligand>
        <name>N(2)-succinyl-L-ornithine</name>
        <dbReference type="ChEBI" id="CHEBI:58514"/>
    </ligand>
</feature>
<dbReference type="GO" id="GO:0019240">
    <property type="term" value="P:citrulline biosynthetic process"/>
    <property type="evidence" value="ECO:0007669"/>
    <property type="project" value="TreeGrafter"/>
</dbReference>
<evidence type="ECO:0000256" key="1">
    <source>
        <dbReference type="ARBA" id="ARBA00022679"/>
    </source>
</evidence>
<keyword evidence="1 2" id="KW-0808">Transferase</keyword>
<feature type="binding site" description="in other chain" evidence="2">
    <location>
        <begin position="50"/>
        <end position="53"/>
    </location>
    <ligand>
        <name>carbamoyl phosphate</name>
        <dbReference type="ChEBI" id="CHEBI:58228"/>
        <note>ligand shared between two neighboring subunits</note>
    </ligand>
</feature>
<evidence type="ECO:0000259" key="4">
    <source>
        <dbReference type="Pfam" id="PF02729"/>
    </source>
</evidence>
<keyword evidence="2" id="KW-0028">Amino-acid biosynthesis</keyword>
<dbReference type="AlphaFoldDB" id="A0AAN5AMJ8"/>
<feature type="binding site" description="in other chain" evidence="2">
    <location>
        <begin position="275"/>
        <end position="276"/>
    </location>
    <ligand>
        <name>carbamoyl phosphate</name>
        <dbReference type="ChEBI" id="CHEBI:58228"/>
        <note>ligand shared between two neighboring subunits</note>
    </ligand>
</feature>
<organism evidence="5 6">
    <name type="scientific">Persicobacter diffluens</name>
    <dbReference type="NCBI Taxonomy" id="981"/>
    <lineage>
        <taxon>Bacteria</taxon>
        <taxon>Pseudomonadati</taxon>
        <taxon>Bacteroidota</taxon>
        <taxon>Cytophagia</taxon>
        <taxon>Cytophagales</taxon>
        <taxon>Persicobacteraceae</taxon>
        <taxon>Persicobacter</taxon>
    </lineage>
</organism>
<evidence type="ECO:0000256" key="2">
    <source>
        <dbReference type="HAMAP-Rule" id="MF_02235"/>
    </source>
</evidence>
<evidence type="ECO:0000259" key="3">
    <source>
        <dbReference type="Pfam" id="PF00185"/>
    </source>
</evidence>
<dbReference type="EC" id="2.1.3.11" evidence="2"/>
<feature type="binding site" evidence="2">
    <location>
        <position position="239"/>
    </location>
    <ligand>
        <name>N(2)-succinyl-L-ornithine</name>
        <dbReference type="ChEBI" id="CHEBI:58514"/>
    </ligand>
</feature>
<reference evidence="5 6" key="1">
    <citation type="submission" date="2021-12" db="EMBL/GenBank/DDBJ databases">
        <title>Genome sequencing of bacteria with rrn-lacking chromosome and rrn-plasmid.</title>
        <authorList>
            <person name="Anda M."/>
            <person name="Iwasaki W."/>
        </authorList>
    </citation>
    <scope>NUCLEOTIDE SEQUENCE [LARGE SCALE GENOMIC DNA]</scope>
    <source>
        <strain evidence="5 6">NBRC 15940</strain>
    </source>
</reference>
<feature type="domain" description="Aspartate/ornithine carbamoyltransferase carbamoyl-P binding" evidence="4">
    <location>
        <begin position="7"/>
        <end position="163"/>
    </location>
</feature>
<name>A0AAN5AMJ8_9BACT</name>
<feature type="binding site" evidence="2">
    <location>
        <position position="145"/>
    </location>
    <ligand>
        <name>N(2)-succinyl-L-ornithine</name>
        <dbReference type="ChEBI" id="CHEBI:58514"/>
    </ligand>
</feature>
<dbReference type="EMBL" id="BQKE01000003">
    <property type="protein sequence ID" value="GJM63882.1"/>
    <property type="molecule type" value="Genomic_DNA"/>
</dbReference>
<dbReference type="RefSeq" id="WP_338238980.1">
    <property type="nucleotide sequence ID" value="NZ_BQKE01000003.1"/>
</dbReference>
<comment type="similarity">
    <text evidence="2">Belongs to the aspartate/ornithine carbamoyltransferase superfamily. SOTCase family.</text>
</comment>
<evidence type="ECO:0000313" key="6">
    <source>
        <dbReference type="Proteomes" id="UP001310022"/>
    </source>
</evidence>
<dbReference type="PANTHER" id="PTHR45753:SF3">
    <property type="entry name" value="ORNITHINE TRANSCARBAMYLASE, MITOCHONDRIAL"/>
    <property type="match status" value="1"/>
</dbReference>
<comment type="function">
    <text evidence="2">Catalyzes the transfer of the carbamoyl group from carbamoyl phosphate to the delta-amino group of N(2)-succinyl-L-ornithine to produce N(2)-succinyl-L-citrulline. Is essential for arginine biosynthesis.</text>
</comment>
<dbReference type="InterPro" id="IPR006131">
    <property type="entry name" value="Asp_carbamoyltransf_Asp/Orn-bd"/>
</dbReference>
<sequence length="316" mass="35684">MAKLPKFTNVKDVTNLQTWIDEALYLKRNPLVFRKLGSGKCLGLVFFNPSLRTRMSTQRAAQLLGMETMVMNVGSDGWNLEFVDGAVMNGNTQEHIKDAIQVMSQYCDVLAVRAFAELKDRQADYQDKILNAFVEYATVPVVSLESAIGHPLQAFADLITIKEHQTKERPKVVLTWAPHPRALPQAVANSFVEWMQESEVDLVVTHPEGYELAPEVIKGTKVEYDQHKAFEGADFIYAKNWSSYTEYGQVLSQDESWQVTAEKMALTDNGKFMHCLPIRRNVIASDEVIDNSLVIKEAENRLFSAGIVLKKILENI</sequence>
<dbReference type="Gene3D" id="3.40.50.1370">
    <property type="entry name" value="Aspartate/ornithine carbamoyltransferase"/>
    <property type="match status" value="2"/>
</dbReference>
<dbReference type="PRINTS" id="PR00101">
    <property type="entry name" value="ATCASE"/>
</dbReference>
<dbReference type="InterPro" id="IPR043696">
    <property type="entry name" value="ArgF'-like"/>
</dbReference>
<accession>A0AAN5AMJ8</accession>
<comment type="subunit">
    <text evidence="2">Homotrimer.</text>
</comment>
<dbReference type="Pfam" id="PF02729">
    <property type="entry name" value="OTCace_N"/>
    <property type="match status" value="1"/>
</dbReference>
<dbReference type="PRINTS" id="PR00100">
    <property type="entry name" value="AOTCASE"/>
</dbReference>
<evidence type="ECO:0000313" key="5">
    <source>
        <dbReference type="EMBL" id="GJM63882.1"/>
    </source>
</evidence>